<dbReference type="PROSITE" id="PS50967">
    <property type="entry name" value="HRDC"/>
    <property type="match status" value="1"/>
</dbReference>
<dbReference type="Gene3D" id="1.10.150.80">
    <property type="entry name" value="HRDC domain"/>
    <property type="match status" value="1"/>
</dbReference>
<feature type="domain" description="HRDC" evidence="10">
    <location>
        <begin position="434"/>
        <end position="514"/>
    </location>
</feature>
<evidence type="ECO:0000256" key="9">
    <source>
        <dbReference type="SAM" id="MobiDB-lite"/>
    </source>
</evidence>
<keyword evidence="7" id="KW-0539">Nucleus</keyword>
<dbReference type="PANTHER" id="PTHR12124:SF47">
    <property type="entry name" value="EXOSOME COMPONENT 10"/>
    <property type="match status" value="1"/>
</dbReference>
<dbReference type="SUPFAM" id="SSF53098">
    <property type="entry name" value="Ribonuclease H-like"/>
    <property type="match status" value="1"/>
</dbReference>
<feature type="compositionally biased region" description="Basic residues" evidence="9">
    <location>
        <begin position="730"/>
        <end position="747"/>
    </location>
</feature>
<dbReference type="InterPro" id="IPR036397">
    <property type="entry name" value="RNaseH_sf"/>
</dbReference>
<dbReference type="CDD" id="cd06147">
    <property type="entry name" value="Rrp6p_like_exo"/>
    <property type="match status" value="1"/>
</dbReference>
<dbReference type="Pfam" id="PF00570">
    <property type="entry name" value="HRDC"/>
    <property type="match status" value="1"/>
</dbReference>
<evidence type="ECO:0000256" key="7">
    <source>
        <dbReference type="ARBA" id="ARBA00023242"/>
    </source>
</evidence>
<dbReference type="SMART" id="SM00341">
    <property type="entry name" value="HRDC"/>
    <property type="match status" value="1"/>
</dbReference>
<dbReference type="GO" id="GO:0071039">
    <property type="term" value="P:nuclear polyadenylation-dependent CUT catabolic process"/>
    <property type="evidence" value="ECO:0007669"/>
    <property type="project" value="TreeGrafter"/>
</dbReference>
<dbReference type="GO" id="GO:0071044">
    <property type="term" value="P:histone mRNA catabolic process"/>
    <property type="evidence" value="ECO:0007669"/>
    <property type="project" value="TreeGrafter"/>
</dbReference>
<dbReference type="AlphaFoldDB" id="A0A7H9B747"/>
<dbReference type="OrthoDB" id="2250022at2759"/>
<protein>
    <recommendedName>
        <fullName evidence="10">HRDC domain-containing protein</fullName>
    </recommendedName>
</protein>
<dbReference type="GO" id="GO:0071040">
    <property type="term" value="P:nuclear polyadenylation-dependent antisense transcript catabolic process"/>
    <property type="evidence" value="ECO:0007669"/>
    <property type="project" value="TreeGrafter"/>
</dbReference>
<proteinExistence type="inferred from homology"/>
<sequence>MSVDPNDLFHKVVSTVRASTALAAKDVDFCRSLDVDVAASIDSNATEVMEMINGVLTSIDPHSDQLESGKDKLEDSWKDFSNLMDALFEKSDRSLDILTKRHTYTQEAKSLQYLDESQDKESSPLVRISKPQLQFERPVDNSESHPFIPLLVEKPHSMKPLSECLRLIPEEDDMPEHYSQPYSYEIDHQEYDASVLVKSDPIPSQPWNGTEAIWVDNMESLHDLLLELKKYKEIAVDLEHHDYRSYYGIVCLMQISTRDKDYLIDTISLREKLKILNEVFADPQIVKIFHGAFMDVIWLQRDLGLYVVSLFDTYHASRAVGLPRFSLAYLLEKYSNFKTSKKYQLADWRVRPLPKAMAAYARSDTHFLLNIYDQLRNQLIQENKLAGVLFESRKVAKRRFEYAAYRPKIPLASVYSSAEKANAWQTLMYQYNIPPEKEMLLKKLYEWRDMISRRDDESSRFVMPNQLLVALVSYAPVDSIGVVSASNMMSDHVRSNSKEIANLIRKTEELPGSNSIHQSPKFKQSRSNIDIVKVLTITQVQQKVSQFKTLSESHASKNSIDTAGSSSLLLGDILSKNYAASEYLDGRAIEITDSQLKHRALEPLAKLSAFDNATSYTVSVVAKSENSENEKKQPNHITKEDRNATSNETDSKKPEMKENMDEIVTLKVSKGSGKKFRGNDLSKSSTVDVIDYNKSEKILQKNSGERNKNARKRSFDPYSAPNNSSGAPKTPKRRKATNRGKSASFKK</sequence>
<comment type="similarity">
    <text evidence="8">Belongs to the exosome component 10/RRP6 family.</text>
</comment>
<dbReference type="RefSeq" id="XP_037146132.1">
    <property type="nucleotide sequence ID" value="XM_037290237.1"/>
</dbReference>
<evidence type="ECO:0000256" key="3">
    <source>
        <dbReference type="ARBA" id="ARBA00022722"/>
    </source>
</evidence>
<dbReference type="InterPro" id="IPR002562">
    <property type="entry name" value="3'-5'_exonuclease_dom"/>
</dbReference>
<dbReference type="GO" id="GO:0003727">
    <property type="term" value="F:single-stranded RNA binding"/>
    <property type="evidence" value="ECO:0007669"/>
    <property type="project" value="TreeGrafter"/>
</dbReference>
<dbReference type="FunFam" id="3.30.420.10:FF:000059">
    <property type="entry name" value="Exosome complex exonuclease Rrp6"/>
    <property type="match status" value="1"/>
</dbReference>
<keyword evidence="4" id="KW-0378">Hydrolase</keyword>
<feature type="region of interest" description="Disordered" evidence="9">
    <location>
        <begin position="622"/>
        <end position="659"/>
    </location>
</feature>
<evidence type="ECO:0000256" key="4">
    <source>
        <dbReference type="ARBA" id="ARBA00022801"/>
    </source>
</evidence>
<dbReference type="SUPFAM" id="SSF47819">
    <property type="entry name" value="HRDC-like"/>
    <property type="match status" value="1"/>
</dbReference>
<feature type="region of interest" description="Disordered" evidence="9">
    <location>
        <begin position="693"/>
        <end position="747"/>
    </location>
</feature>
<reference evidence="11 12" key="1">
    <citation type="submission" date="2020-07" db="EMBL/GenBank/DDBJ databases">
        <title>The yeast mating-type switching endonuclease HO is a domesticated member of an unorthodox homing genetic element family.</title>
        <authorList>
            <person name="Coughlan A.Y."/>
            <person name="Lombardi L."/>
            <person name="Braun-Galleani S."/>
            <person name="Martos A.R."/>
            <person name="Galeote V."/>
            <person name="Bigey F."/>
            <person name="Dequin S."/>
            <person name="Byrne K.P."/>
            <person name="Wolfe K.H."/>
        </authorList>
    </citation>
    <scope>NUCLEOTIDE SEQUENCE [LARGE SCALE GENOMIC DNA]</scope>
    <source>
        <strain evidence="11 12">NRRL Y-6702</strain>
    </source>
</reference>
<dbReference type="InterPro" id="IPR044876">
    <property type="entry name" value="HRDC_dom_sf"/>
</dbReference>
<dbReference type="InterPro" id="IPR012337">
    <property type="entry name" value="RNaseH-like_sf"/>
</dbReference>
<organism evidence="11 12">
    <name type="scientific">Zygotorulaspora mrakii</name>
    <name type="common">Zygosaccharomyces mrakii</name>
    <dbReference type="NCBI Taxonomy" id="42260"/>
    <lineage>
        <taxon>Eukaryota</taxon>
        <taxon>Fungi</taxon>
        <taxon>Dikarya</taxon>
        <taxon>Ascomycota</taxon>
        <taxon>Saccharomycotina</taxon>
        <taxon>Saccharomycetes</taxon>
        <taxon>Saccharomycetales</taxon>
        <taxon>Saccharomycetaceae</taxon>
        <taxon>Zygotorulaspora</taxon>
    </lineage>
</organism>
<evidence type="ECO:0000256" key="5">
    <source>
        <dbReference type="ARBA" id="ARBA00022835"/>
    </source>
</evidence>
<feature type="compositionally biased region" description="Basic and acidic residues" evidence="9">
    <location>
        <begin position="693"/>
        <end position="708"/>
    </location>
</feature>
<name>A0A7H9B747_ZYGMR</name>
<dbReference type="GO" id="GO:0071036">
    <property type="term" value="P:nuclear polyadenylation-dependent snoRNA catabolic process"/>
    <property type="evidence" value="ECO:0007669"/>
    <property type="project" value="TreeGrafter"/>
</dbReference>
<dbReference type="EMBL" id="CP058610">
    <property type="protein sequence ID" value="QLG74407.1"/>
    <property type="molecule type" value="Genomic_DNA"/>
</dbReference>
<evidence type="ECO:0000256" key="6">
    <source>
        <dbReference type="ARBA" id="ARBA00022839"/>
    </source>
</evidence>
<keyword evidence="12" id="KW-1185">Reference proteome</keyword>
<keyword evidence="3" id="KW-0540">Nuclease</keyword>
<dbReference type="InterPro" id="IPR045092">
    <property type="entry name" value="Rrp6-like"/>
</dbReference>
<dbReference type="Pfam" id="PF08066">
    <property type="entry name" value="PMC2NT"/>
    <property type="match status" value="1"/>
</dbReference>
<comment type="subcellular location">
    <subcellularLocation>
        <location evidence="1">Nucleus</location>
    </subcellularLocation>
</comment>
<dbReference type="GeneID" id="59238190"/>
<dbReference type="KEGG" id="zmk:HG535_0G02900"/>
<dbReference type="InterPro" id="IPR049559">
    <property type="entry name" value="Rrp6p-like_exo"/>
</dbReference>
<accession>A0A7H9B747</accession>
<dbReference type="PANTHER" id="PTHR12124">
    <property type="entry name" value="POLYMYOSITIS/SCLERODERMA AUTOANTIGEN-RELATED"/>
    <property type="match status" value="1"/>
</dbReference>
<dbReference type="GO" id="GO:0071051">
    <property type="term" value="P:poly(A)-dependent snoRNA 3'-end processing"/>
    <property type="evidence" value="ECO:0007669"/>
    <property type="project" value="TreeGrafter"/>
</dbReference>
<dbReference type="InterPro" id="IPR012588">
    <property type="entry name" value="Exosome-assoc_fac_Rrp6_N"/>
</dbReference>
<evidence type="ECO:0000256" key="1">
    <source>
        <dbReference type="ARBA" id="ARBA00004123"/>
    </source>
</evidence>
<evidence type="ECO:0000313" key="11">
    <source>
        <dbReference type="EMBL" id="QLG74407.1"/>
    </source>
</evidence>
<dbReference type="GO" id="GO:0005730">
    <property type="term" value="C:nucleolus"/>
    <property type="evidence" value="ECO:0007669"/>
    <property type="project" value="TreeGrafter"/>
</dbReference>
<evidence type="ECO:0000256" key="2">
    <source>
        <dbReference type="ARBA" id="ARBA00022552"/>
    </source>
</evidence>
<keyword evidence="2" id="KW-0698">rRNA processing</keyword>
<evidence type="ECO:0000313" key="12">
    <source>
        <dbReference type="Proteomes" id="UP000509704"/>
    </source>
</evidence>
<dbReference type="GO" id="GO:0071037">
    <property type="term" value="P:nuclear polyadenylation-dependent snRNA catabolic process"/>
    <property type="evidence" value="ECO:0007669"/>
    <property type="project" value="TreeGrafter"/>
</dbReference>
<dbReference type="SMART" id="SM00474">
    <property type="entry name" value="35EXOc"/>
    <property type="match status" value="1"/>
</dbReference>
<dbReference type="Proteomes" id="UP000509704">
    <property type="component" value="Chromosome 7"/>
</dbReference>
<feature type="compositionally biased region" description="Basic and acidic residues" evidence="9">
    <location>
        <begin position="625"/>
        <end position="659"/>
    </location>
</feature>
<dbReference type="InterPro" id="IPR002121">
    <property type="entry name" value="HRDC_dom"/>
</dbReference>
<evidence type="ECO:0000259" key="10">
    <source>
        <dbReference type="PROSITE" id="PS50967"/>
    </source>
</evidence>
<dbReference type="GO" id="GO:0000467">
    <property type="term" value="P:exonucleolytic trimming to generate mature 3'-end of 5.8S rRNA from tricistronic rRNA transcript (SSU-rRNA, 5.8S rRNA, LSU-rRNA)"/>
    <property type="evidence" value="ECO:0007669"/>
    <property type="project" value="InterPro"/>
</dbReference>
<gene>
    <name evidence="11" type="ORF">HG535_0G02900</name>
</gene>
<evidence type="ECO:0000256" key="8">
    <source>
        <dbReference type="ARBA" id="ARBA00043957"/>
    </source>
</evidence>
<dbReference type="Gene3D" id="3.30.420.10">
    <property type="entry name" value="Ribonuclease H-like superfamily/Ribonuclease H"/>
    <property type="match status" value="1"/>
</dbReference>
<keyword evidence="5" id="KW-0271">Exosome</keyword>
<dbReference type="Pfam" id="PF01612">
    <property type="entry name" value="DNA_pol_A_exo1"/>
    <property type="match status" value="1"/>
</dbReference>
<dbReference type="GO" id="GO:0071038">
    <property type="term" value="P:TRAMP-dependent tRNA surveillance pathway"/>
    <property type="evidence" value="ECO:0007669"/>
    <property type="project" value="TreeGrafter"/>
</dbReference>
<dbReference type="GO" id="GO:0000176">
    <property type="term" value="C:nuclear exosome (RNase complex)"/>
    <property type="evidence" value="ECO:0007669"/>
    <property type="project" value="InterPro"/>
</dbReference>
<dbReference type="GO" id="GO:0000166">
    <property type="term" value="F:nucleotide binding"/>
    <property type="evidence" value="ECO:0007669"/>
    <property type="project" value="InterPro"/>
</dbReference>
<dbReference type="InterPro" id="IPR010997">
    <property type="entry name" value="HRDC-like_sf"/>
</dbReference>
<dbReference type="GO" id="GO:0000175">
    <property type="term" value="F:3'-5'-RNA exonuclease activity"/>
    <property type="evidence" value="ECO:0007669"/>
    <property type="project" value="InterPro"/>
</dbReference>
<dbReference type="GO" id="GO:0071035">
    <property type="term" value="P:nuclear polyadenylation-dependent rRNA catabolic process"/>
    <property type="evidence" value="ECO:0007669"/>
    <property type="project" value="TreeGrafter"/>
</dbReference>
<keyword evidence="6" id="KW-0269">Exonuclease</keyword>